<dbReference type="GO" id="GO:0008310">
    <property type="term" value="F:single-stranded DNA 3'-5' DNA exonuclease activity"/>
    <property type="evidence" value="ECO:0007669"/>
    <property type="project" value="UniProtKB-EC"/>
</dbReference>
<organism evidence="18 19">
    <name type="scientific">Sutterella wadsworthensis 2_1_59BFAA</name>
    <dbReference type="NCBI Taxonomy" id="742823"/>
    <lineage>
        <taxon>Bacteria</taxon>
        <taxon>Pseudomonadati</taxon>
        <taxon>Pseudomonadota</taxon>
        <taxon>Betaproteobacteria</taxon>
        <taxon>Burkholderiales</taxon>
        <taxon>Sutterellaceae</taxon>
        <taxon>Sutterella</taxon>
    </lineage>
</organism>
<evidence type="ECO:0000256" key="10">
    <source>
        <dbReference type="ARBA" id="ARBA00023125"/>
    </source>
</evidence>
<dbReference type="InterPro" id="IPR058561">
    <property type="entry name" value="Exonuc_1_C"/>
</dbReference>
<feature type="binding site" evidence="15">
    <location>
        <position position="11"/>
    </location>
    <ligand>
        <name>Mg(2+)</name>
        <dbReference type="ChEBI" id="CHEBI:18420"/>
        <label>1</label>
    </ligand>
</feature>
<dbReference type="Gene3D" id="3.30.420.10">
    <property type="entry name" value="Ribonuclease H-like superfamily/Ribonuclease H"/>
    <property type="match status" value="1"/>
</dbReference>
<dbReference type="EC" id="3.1.11.1" evidence="2"/>
<proteinExistence type="predicted"/>
<dbReference type="Gene3D" id="1.10.287.1240">
    <property type="match status" value="1"/>
</dbReference>
<dbReference type="STRING" id="742823.HMPREF9465_01765"/>
<dbReference type="PATRIC" id="fig|742823.3.peg.1762"/>
<gene>
    <name evidence="18" type="ORF">HMPREF9465_01765</name>
</gene>
<dbReference type="InterPro" id="IPR038649">
    <property type="entry name" value="EXOI_SH3_sf"/>
</dbReference>
<dbReference type="RefSeq" id="WP_005436172.1">
    <property type="nucleotide sequence ID" value="NZ_JH815518.1"/>
</dbReference>
<evidence type="ECO:0000256" key="2">
    <source>
        <dbReference type="ARBA" id="ARBA00012108"/>
    </source>
</evidence>
<evidence type="ECO:0000256" key="15">
    <source>
        <dbReference type="PIRSR" id="PIRSR000977-2"/>
    </source>
</evidence>
<evidence type="ECO:0000259" key="16">
    <source>
        <dbReference type="PROSITE" id="PS51784"/>
    </source>
</evidence>
<dbReference type="InterPro" id="IPR034747">
    <property type="entry name" value="EXOI_SH3"/>
</dbReference>
<dbReference type="Gene3D" id="3.30.1520.20">
    <property type="entry name" value="Exonuclease ExoI, domain 2"/>
    <property type="match status" value="1"/>
</dbReference>
<dbReference type="SUPFAM" id="SSF53098">
    <property type="entry name" value="Ribonuclease H-like"/>
    <property type="match status" value="1"/>
</dbReference>
<feature type="domain" description="ExoI C-terminal" evidence="17">
    <location>
        <begin position="362"/>
        <end position="484"/>
    </location>
</feature>
<dbReference type="Pfam" id="PF00929">
    <property type="entry name" value="RNase_T"/>
    <property type="match status" value="1"/>
</dbReference>
<evidence type="ECO:0000256" key="5">
    <source>
        <dbReference type="ARBA" id="ARBA00022723"/>
    </source>
</evidence>
<dbReference type="InterPro" id="IPR013520">
    <property type="entry name" value="Ribonucl_H"/>
</dbReference>
<reference evidence="18 19" key="1">
    <citation type="submission" date="2012-05" db="EMBL/GenBank/DDBJ databases">
        <title>The Genome Sequence of Sutterella wadsworthensis 2_1_59BFAA.</title>
        <authorList>
            <consortium name="The Broad Institute Genome Sequencing Platform"/>
            <person name="Earl A."/>
            <person name="Ward D."/>
            <person name="Feldgarden M."/>
            <person name="Gevers D."/>
            <person name="Daigneault M."/>
            <person name="Strauss J."/>
            <person name="Allen-Vercoe E."/>
            <person name="Walker B."/>
            <person name="Young S.K."/>
            <person name="Zeng Q."/>
            <person name="Gargeya S."/>
            <person name="Fitzgerald M."/>
            <person name="Haas B."/>
            <person name="Abouelleil A."/>
            <person name="Alvarado L."/>
            <person name="Arachchi H.M."/>
            <person name="Berlin A.M."/>
            <person name="Chapman S.B."/>
            <person name="Goldberg J."/>
            <person name="Griggs A."/>
            <person name="Gujja S."/>
            <person name="Hansen M."/>
            <person name="Howarth C."/>
            <person name="Imamovic A."/>
            <person name="Larimer J."/>
            <person name="McCowen C."/>
            <person name="Montmayeur A."/>
            <person name="Murphy C."/>
            <person name="Neiman D."/>
            <person name="Pearson M."/>
            <person name="Priest M."/>
            <person name="Roberts A."/>
            <person name="Saif S."/>
            <person name="Shea T."/>
            <person name="Sisk P."/>
            <person name="Sykes S."/>
            <person name="Wortman J."/>
            <person name="Nusbaum C."/>
            <person name="Birren B."/>
        </authorList>
    </citation>
    <scope>NUCLEOTIDE SEQUENCE [LARGE SCALE GENOMIC DNA]</scope>
    <source>
        <strain evidence="18 19">2_1_59BFAA</strain>
    </source>
</reference>
<dbReference type="AlphaFoldDB" id="K1JVQ1"/>
<keyword evidence="5 15" id="KW-0479">Metal-binding</keyword>
<evidence type="ECO:0000256" key="11">
    <source>
        <dbReference type="ARBA" id="ARBA00023204"/>
    </source>
</evidence>
<name>K1JVQ1_9BURK</name>
<protein>
    <recommendedName>
        <fullName evidence="3">Exodeoxyribonuclease I</fullName>
        <ecNumber evidence="2">3.1.11.1</ecNumber>
    </recommendedName>
    <alternativeName>
        <fullName evidence="12">DNA deoxyribophosphodiesterase</fullName>
    </alternativeName>
</protein>
<keyword evidence="9 15" id="KW-0460">Magnesium</keyword>
<dbReference type="InterPro" id="IPR013620">
    <property type="entry name" value="Exonuc_1_SH3"/>
</dbReference>
<keyword evidence="6" id="KW-0227">DNA damage</keyword>
<evidence type="ECO:0000259" key="17">
    <source>
        <dbReference type="PROSITE" id="PS51785"/>
    </source>
</evidence>
<dbReference type="InterPro" id="IPR012337">
    <property type="entry name" value="RNaseH-like_sf"/>
</dbReference>
<comment type="caution">
    <text evidence="18">The sequence shown here is derived from an EMBL/GenBank/DDBJ whole genome shotgun (WGS) entry which is preliminary data.</text>
</comment>
<dbReference type="NCBIfam" id="NF008746">
    <property type="entry name" value="PRK11779.1"/>
    <property type="match status" value="1"/>
</dbReference>
<evidence type="ECO:0000313" key="19">
    <source>
        <dbReference type="Proteomes" id="UP000005835"/>
    </source>
</evidence>
<dbReference type="PROSITE" id="PS51785">
    <property type="entry name" value="EXOI_C"/>
    <property type="match status" value="1"/>
</dbReference>
<feature type="binding site" evidence="14">
    <location>
        <position position="13"/>
    </location>
    <ligand>
        <name>substrate</name>
    </ligand>
</feature>
<dbReference type="Gene3D" id="1.20.1280.70">
    <property type="entry name" value="Exonuclease ExoI, domain 3"/>
    <property type="match status" value="1"/>
</dbReference>
<comment type="cofactor">
    <cofactor evidence="15">
        <name>Mg(2+)</name>
        <dbReference type="ChEBI" id="CHEBI:18420"/>
    </cofactor>
    <text evidence="15">Binds 2 Mg(2+) ions per monomer.</text>
</comment>
<keyword evidence="11" id="KW-0234">DNA repair</keyword>
<dbReference type="EMBL" id="ADMG01000037">
    <property type="protein sequence ID" value="EKB30718.1"/>
    <property type="molecule type" value="Genomic_DNA"/>
</dbReference>
<evidence type="ECO:0000256" key="6">
    <source>
        <dbReference type="ARBA" id="ARBA00022763"/>
    </source>
</evidence>
<feature type="binding site" evidence="15">
    <location>
        <position position="190"/>
    </location>
    <ligand>
        <name>Mg(2+)</name>
        <dbReference type="ChEBI" id="CHEBI:18420"/>
        <label>2</label>
    </ligand>
</feature>
<keyword evidence="19" id="KW-1185">Reference proteome</keyword>
<dbReference type="CDD" id="cd06138">
    <property type="entry name" value="ExoI_N"/>
    <property type="match status" value="1"/>
</dbReference>
<evidence type="ECO:0000256" key="1">
    <source>
        <dbReference type="ARBA" id="ARBA00000563"/>
    </source>
</evidence>
<dbReference type="InterPro" id="IPR023607">
    <property type="entry name" value="Exodeoxyribonuclease_I"/>
</dbReference>
<dbReference type="Proteomes" id="UP000005835">
    <property type="component" value="Unassembled WGS sequence"/>
</dbReference>
<keyword evidence="4" id="KW-0540">Nuclease</keyword>
<sequence>MTESTTFYWYDFETFGLDCRRDRPAQFAGIRTDMDLNPQGDGDVFYSRPSGDYLPSPESCLLTGMTPQICEERGIPESKFAGEVWSRLNRPGTISIGYNASGFDNEVARFLFWRNFLDPYSHQHRNGCSCWDLYPLVCAVWALRGDGIKWPLRKDVDPESNDERSVSFRLECLSKANGIVHAHSHEALSDAMATLGLAVLIRKTEPRLWKWALENRSREAVKAAVTKGPVVWISPKFGQARGFLRIAARIPFPGESGNSALMWDLSVDPLIVTKLSDEEIKSRLFARREDLADGEEPLPVYRLAMNNSPFVCANLKVLSPERMDRFGVKPQEILANWERFKELGNVIAGRLAGLMGRRERPAPKDVDFGLYDGGFASGHDVEMMARVRGMTPESLAKGGIHFDDERFNQLLVRYRARNWQETLNDEERSQWTFFCRSRLMDGADGALTVSAYFDEIDRLQESTLEDEEKQLVLEALYEWGERAGEACAF</sequence>
<dbReference type="GO" id="GO:0046872">
    <property type="term" value="F:metal ion binding"/>
    <property type="evidence" value="ECO:0007669"/>
    <property type="project" value="UniProtKB-KW"/>
</dbReference>
<keyword evidence="8" id="KW-0269">Exonuclease</keyword>
<evidence type="ECO:0000256" key="7">
    <source>
        <dbReference type="ARBA" id="ARBA00022801"/>
    </source>
</evidence>
<evidence type="ECO:0000256" key="8">
    <source>
        <dbReference type="ARBA" id="ARBA00022839"/>
    </source>
</evidence>
<feature type="binding site" evidence="15">
    <location>
        <position position="13"/>
    </location>
    <ligand>
        <name>Mg(2+)</name>
        <dbReference type="ChEBI" id="CHEBI:18420"/>
        <label>2</label>
    </ligand>
</feature>
<evidence type="ECO:0000256" key="4">
    <source>
        <dbReference type="ARBA" id="ARBA00022722"/>
    </source>
</evidence>
<evidence type="ECO:0000256" key="12">
    <source>
        <dbReference type="ARBA" id="ARBA00031220"/>
    </source>
</evidence>
<dbReference type="GO" id="GO:0006281">
    <property type="term" value="P:DNA repair"/>
    <property type="evidence" value="ECO:0007669"/>
    <property type="project" value="UniProtKB-KW"/>
</dbReference>
<evidence type="ECO:0000256" key="14">
    <source>
        <dbReference type="PIRSR" id="PIRSR000977-1"/>
    </source>
</evidence>
<dbReference type="OrthoDB" id="9763470at2"/>
<dbReference type="Pfam" id="PF26016">
    <property type="entry name" value="ExoI_C"/>
    <property type="match status" value="1"/>
</dbReference>
<comment type="catalytic activity">
    <reaction evidence="1">
        <text>Exonucleolytic cleavage in the 3'- to 5'-direction to yield nucleoside 5'-phosphates.</text>
        <dbReference type="EC" id="3.1.11.1"/>
    </reaction>
</comment>
<evidence type="ECO:0000256" key="3">
    <source>
        <dbReference type="ARBA" id="ARBA00019900"/>
    </source>
</evidence>
<dbReference type="PIRSF" id="PIRSF000977">
    <property type="entry name" value="Exodeoxyribonuclease_I"/>
    <property type="match status" value="1"/>
</dbReference>
<dbReference type="HOGENOM" id="CLU_043508_1_1_4"/>
<accession>K1JVQ1</accession>
<dbReference type="PROSITE" id="PS51784">
    <property type="entry name" value="EXOI_SH3"/>
    <property type="match status" value="1"/>
</dbReference>
<feature type="binding site" evidence="14">
    <location>
        <position position="169"/>
    </location>
    <ligand>
        <name>substrate</name>
    </ligand>
</feature>
<dbReference type="GO" id="GO:0003677">
    <property type="term" value="F:DNA binding"/>
    <property type="evidence" value="ECO:0007669"/>
    <property type="project" value="UniProtKB-KW"/>
</dbReference>
<evidence type="ECO:0000256" key="9">
    <source>
        <dbReference type="ARBA" id="ARBA00022842"/>
    </source>
</evidence>
<dbReference type="InterPro" id="IPR036397">
    <property type="entry name" value="RNaseH_sf"/>
</dbReference>
<evidence type="ECO:0000313" key="18">
    <source>
        <dbReference type="EMBL" id="EKB30718.1"/>
    </source>
</evidence>
<dbReference type="FunFam" id="3.30.420.10:FF:000033">
    <property type="entry name" value="Exodeoxyribonuclease I"/>
    <property type="match status" value="1"/>
</dbReference>
<dbReference type="Pfam" id="PF08411">
    <property type="entry name" value="ExoI_SH3"/>
    <property type="match status" value="1"/>
</dbReference>
<evidence type="ECO:0000256" key="13">
    <source>
        <dbReference type="ARBA" id="ARBA00046792"/>
    </source>
</evidence>
<comment type="subunit">
    <text evidence="13">Monomer. Interacts with ssb (via C-terminus); this interaction stimulates the exonuclease activity by recruiting the enzyme to its substrate.</text>
</comment>
<keyword evidence="10" id="KW-0238">DNA-binding</keyword>
<keyword evidence="7" id="KW-0378">Hydrolase</keyword>
<dbReference type="eggNOG" id="COG2925">
    <property type="taxonomic scope" value="Bacteria"/>
</dbReference>
<feature type="domain" description="ExoI SH3-like" evidence="16">
    <location>
        <begin position="206"/>
        <end position="359"/>
    </location>
</feature>